<sequence>MNNFEGKIFDWNGSWNGNFWGSWWHLTSQLILELPQSKLFNHAEENIQEVELSFEEDQNYDEIQIESSTTDYEFNMDAVKGEILDQNAEQQEAEENPSGNSNYPNEPAEVALFNE</sequence>
<dbReference type="EMBL" id="AJYB01000082">
    <property type="protein sequence ID" value="EIM05268.1"/>
    <property type="molecule type" value="Genomic_DNA"/>
</dbReference>
<keyword evidence="5" id="KW-1185">Reference proteome</keyword>
<reference evidence="5" key="2">
    <citation type="submission" date="2016-07" db="EMBL/GenBank/DDBJ databases">
        <authorList>
            <person name="See-Too W.S."/>
        </authorList>
    </citation>
    <scope>NUCLEOTIDE SEQUENCE [LARGE SCALE GENOMIC DNA]</scope>
    <source>
        <strain evidence="5">DSM 14505</strain>
    </source>
</reference>
<dbReference type="Proteomes" id="UP000004725">
    <property type="component" value="Unassembled WGS sequence"/>
</dbReference>
<name>A0A1C7DKJ8_9BACL</name>
<protein>
    <submittedName>
        <fullName evidence="3">Uncharacterized protein</fullName>
    </submittedName>
</protein>
<accession>A0A1C7DKJ8</accession>
<evidence type="ECO:0000313" key="2">
    <source>
        <dbReference type="EMBL" id="ANU11912.1"/>
    </source>
</evidence>
<dbReference type="Proteomes" id="UP000092661">
    <property type="component" value="Chromosome"/>
</dbReference>
<dbReference type="OrthoDB" id="2168541at2"/>
<dbReference type="Gene3D" id="3.10.450.40">
    <property type="match status" value="1"/>
</dbReference>
<dbReference type="KEGG" id="pana:BBH88_17475"/>
<feature type="region of interest" description="Disordered" evidence="1">
    <location>
        <begin position="88"/>
        <end position="115"/>
    </location>
</feature>
<dbReference type="AlphaFoldDB" id="A0A1C7DKJ8"/>
<reference evidence="3 4" key="1">
    <citation type="journal article" date="2012" name="J. Bacteriol.">
        <title>Genome Sequence of the Antarctic Psychrophile Bacterium Planococcus antarcticus DSM 14505.</title>
        <authorList>
            <person name="Margolles A."/>
            <person name="Gueimonde M."/>
            <person name="Sanchez B."/>
        </authorList>
    </citation>
    <scope>NUCLEOTIDE SEQUENCE [LARGE SCALE GENOMIC DNA]</scope>
    <source>
        <strain evidence="3 4">DSM 14505</strain>
    </source>
</reference>
<dbReference type="RefSeq" id="WP_006831365.1">
    <property type="nucleotide sequence ID" value="NZ_AJYB01000082.1"/>
</dbReference>
<proteinExistence type="predicted"/>
<evidence type="ECO:0000313" key="4">
    <source>
        <dbReference type="Proteomes" id="UP000004725"/>
    </source>
</evidence>
<organism evidence="3 4">
    <name type="scientific">Planococcus antarcticus DSM 14505</name>
    <dbReference type="NCBI Taxonomy" id="1185653"/>
    <lineage>
        <taxon>Bacteria</taxon>
        <taxon>Bacillati</taxon>
        <taxon>Bacillota</taxon>
        <taxon>Bacilli</taxon>
        <taxon>Bacillales</taxon>
        <taxon>Caryophanaceae</taxon>
        <taxon>Planococcus</taxon>
    </lineage>
</organism>
<dbReference type="EMBL" id="CP016534">
    <property type="protein sequence ID" value="ANU11912.1"/>
    <property type="molecule type" value="Genomic_DNA"/>
</dbReference>
<evidence type="ECO:0000313" key="5">
    <source>
        <dbReference type="Proteomes" id="UP000092661"/>
    </source>
</evidence>
<gene>
    <name evidence="3" type="ORF">A1A1_17105</name>
    <name evidence="2" type="ORF">BBH88_17475</name>
</gene>
<evidence type="ECO:0000256" key="1">
    <source>
        <dbReference type="SAM" id="MobiDB-lite"/>
    </source>
</evidence>
<reference evidence="2" key="3">
    <citation type="submission" date="2016-10" db="EMBL/GenBank/DDBJ databases">
        <authorList>
            <person name="See-Too W.S."/>
        </authorList>
    </citation>
    <scope>NUCLEOTIDE SEQUENCE</scope>
    <source>
        <strain evidence="2">DSM 14505</strain>
    </source>
</reference>
<evidence type="ECO:0000313" key="3">
    <source>
        <dbReference type="EMBL" id="EIM05268.1"/>
    </source>
</evidence>